<dbReference type="Pfam" id="PF01008">
    <property type="entry name" value="IF-2B"/>
    <property type="match status" value="1"/>
</dbReference>
<proteinExistence type="inferred from homology"/>
<comment type="pathway">
    <text evidence="3">Amino-acid biosynthesis; L-methionine biosynthesis via salvage pathway; L-methionine from S-methyl-5-thio-alpha-D-ribose 1-phosphate: step 1/6.</text>
</comment>
<dbReference type="InterPro" id="IPR027363">
    <property type="entry name" value="M1Pi_N"/>
</dbReference>
<feature type="binding site" evidence="3">
    <location>
        <position position="201"/>
    </location>
    <ligand>
        <name>substrate</name>
    </ligand>
</feature>
<accession>A0A0M9UBD5</accession>
<keyword evidence="1 3" id="KW-0413">Isomerase</keyword>
<reference evidence="4 5" key="1">
    <citation type="journal article" date="2015" name="Genome Announc.">
        <title>Draft Genome Sequence of a Heterotrophic Facultative Anaerobic Thermophilic Bacterium, Ardenticatena maritima Strain 110ST.</title>
        <authorList>
            <person name="Kawaichi S."/>
            <person name="Yoshida T."/>
            <person name="Sako Y."/>
            <person name="Nakamura R."/>
        </authorList>
    </citation>
    <scope>NUCLEOTIDE SEQUENCE [LARGE SCALE GENOMIC DNA]</scope>
    <source>
        <strain evidence="4 5">110S</strain>
    </source>
</reference>
<dbReference type="Proteomes" id="UP000037784">
    <property type="component" value="Unassembled WGS sequence"/>
</dbReference>
<evidence type="ECO:0000313" key="4">
    <source>
        <dbReference type="EMBL" id="GAP61710.1"/>
    </source>
</evidence>
<dbReference type="GO" id="GO:0046523">
    <property type="term" value="F:S-methyl-5-thioribose-1-phosphate isomerase activity"/>
    <property type="evidence" value="ECO:0007669"/>
    <property type="project" value="UniProtKB-UniRule"/>
</dbReference>
<name>A0A0M9UBD5_9CHLR</name>
<dbReference type="Gene3D" id="3.40.50.10470">
    <property type="entry name" value="Translation initiation factor eif-2b, domain 2"/>
    <property type="match status" value="1"/>
</dbReference>
<dbReference type="PANTHER" id="PTHR43475:SF1">
    <property type="entry name" value="METHYLTHIORIBOSE-1-PHOSPHATE ISOMERASE"/>
    <property type="match status" value="1"/>
</dbReference>
<dbReference type="AlphaFoldDB" id="A0A0M9UBD5"/>
<keyword evidence="3" id="KW-0486">Methionine biosynthesis</keyword>
<evidence type="ECO:0000256" key="3">
    <source>
        <dbReference type="HAMAP-Rule" id="MF_01678"/>
    </source>
</evidence>
<comment type="function">
    <text evidence="3">Catalyzes the interconversion of methylthioribose-1-phosphate (MTR-1-P) into methylthioribulose-1-phosphate (MTRu-1-P).</text>
</comment>
<sequence>MGQKEAHMRTVWWEDGVVKMIDQRLLPHQFEIVAFDNEHDVARAIREMYIRGAPAIGAAAGFGMALAAQRSQAATTEDLLNDLRTAYDVLYASRPTAVNLRWALDRMMALATSLREQPHQVVRDALVAEAQRIADEDIETNQRMARYGAELVPEGANILHHCNTGGLATVDWGTALGVIRMAHEQGKNIHVWVDETRPRLQGARLTAWELMQWGVPMTLIADNAAGYLMWSGQVDLVTVGADRIAANGDVANKIGTYKLAVVAKENNIPFYVVAPTSTIDLQTPTGRDIPIEERDPREVTHVLGQCNIAPEGVNAYNPAFDITPHELVTAIITEYGVVRPPYEENLRRVVEQAEADRKARQASGSV</sequence>
<dbReference type="InterPro" id="IPR042529">
    <property type="entry name" value="IF_2B-like_C"/>
</dbReference>
<keyword evidence="5" id="KW-1185">Reference proteome</keyword>
<dbReference type="InParanoid" id="A0A0M9UBD5"/>
<dbReference type="GO" id="GO:0019509">
    <property type="term" value="P:L-methionine salvage from methylthioadenosine"/>
    <property type="evidence" value="ECO:0007669"/>
    <property type="project" value="UniProtKB-UniRule"/>
</dbReference>
<dbReference type="HAMAP" id="MF_01678">
    <property type="entry name" value="Salvage_MtnA"/>
    <property type="match status" value="1"/>
</dbReference>
<dbReference type="SUPFAM" id="SSF100950">
    <property type="entry name" value="NagB/RpiA/CoA transferase-like"/>
    <property type="match status" value="1"/>
</dbReference>
<protein>
    <recommendedName>
        <fullName evidence="3">Methylthioribose-1-phosphate isomerase</fullName>
        <shortName evidence="3">M1Pi</shortName>
        <shortName evidence="3">MTR-1-P isomerase</shortName>
        <ecNumber evidence="3">5.3.1.23</ecNumber>
    </recommendedName>
    <alternativeName>
        <fullName evidence="3">S-methyl-5-thioribose-1-phosphate isomerase</fullName>
    </alternativeName>
</protein>
<dbReference type="STRING" id="872965.SE16_07335"/>
<dbReference type="InterPro" id="IPR005251">
    <property type="entry name" value="IF-M1Pi"/>
</dbReference>
<dbReference type="FunCoup" id="A0A0M9UBD5">
    <property type="interactions" value="415"/>
</dbReference>
<comment type="caution">
    <text evidence="4">The sequence shown here is derived from an EMBL/GenBank/DDBJ whole genome shotgun (WGS) entry which is preliminary data.</text>
</comment>
<feature type="binding site" evidence="3">
    <location>
        <begin position="51"/>
        <end position="53"/>
    </location>
    <ligand>
        <name>substrate</name>
    </ligand>
</feature>
<evidence type="ECO:0000256" key="2">
    <source>
        <dbReference type="ARBA" id="ARBA00052401"/>
    </source>
</evidence>
<dbReference type="EMBL" id="BBZA01000009">
    <property type="protein sequence ID" value="GAP61710.1"/>
    <property type="molecule type" value="Genomic_DNA"/>
</dbReference>
<dbReference type="EC" id="5.3.1.23" evidence="3"/>
<dbReference type="NCBIfam" id="TIGR00512">
    <property type="entry name" value="salvage_mtnA"/>
    <property type="match status" value="1"/>
</dbReference>
<dbReference type="FunFam" id="1.20.120.420:FF:000003">
    <property type="entry name" value="Methylthioribose-1-phosphate isomerase"/>
    <property type="match status" value="1"/>
</dbReference>
<feature type="binding site" evidence="3">
    <location>
        <position position="94"/>
    </location>
    <ligand>
        <name>substrate</name>
    </ligand>
</feature>
<dbReference type="NCBIfam" id="NF004326">
    <property type="entry name" value="PRK05720.1"/>
    <property type="match status" value="1"/>
</dbReference>
<comment type="catalytic activity">
    <reaction evidence="2 3">
        <text>5-(methylsulfanyl)-alpha-D-ribose 1-phosphate = 5-(methylsulfanyl)-D-ribulose 1-phosphate</text>
        <dbReference type="Rhea" id="RHEA:19989"/>
        <dbReference type="ChEBI" id="CHEBI:58533"/>
        <dbReference type="ChEBI" id="CHEBI:58548"/>
        <dbReference type="EC" id="5.3.1.23"/>
    </reaction>
</comment>
<dbReference type="NCBIfam" id="TIGR00524">
    <property type="entry name" value="eIF-2B_rel"/>
    <property type="match status" value="1"/>
</dbReference>
<evidence type="ECO:0000256" key="1">
    <source>
        <dbReference type="ARBA" id="ARBA00023235"/>
    </source>
</evidence>
<dbReference type="PANTHER" id="PTHR43475">
    <property type="entry name" value="METHYLTHIORIBOSE-1-PHOSPHATE ISOMERASE"/>
    <property type="match status" value="1"/>
</dbReference>
<feature type="site" description="Transition state stabilizer" evidence="3">
    <location>
        <position position="162"/>
    </location>
</feature>
<dbReference type="Gene3D" id="1.20.120.420">
    <property type="entry name" value="translation initiation factor eif-2b, domain 1"/>
    <property type="match status" value="1"/>
</dbReference>
<dbReference type="UniPathway" id="UPA00904">
    <property type="reaction ID" value="UER00874"/>
</dbReference>
<dbReference type="InterPro" id="IPR000649">
    <property type="entry name" value="IF-2B-related"/>
</dbReference>
<comment type="similarity">
    <text evidence="3">Belongs to the EIF-2B alpha/beta/delta subunits family. MtnA subfamily.</text>
</comment>
<keyword evidence="3" id="KW-0028">Amino-acid biosynthesis</keyword>
<feature type="binding site" evidence="3">
    <location>
        <begin position="252"/>
        <end position="253"/>
    </location>
    <ligand>
        <name>substrate</name>
    </ligand>
</feature>
<reference evidence="5" key="2">
    <citation type="submission" date="2015-08" db="EMBL/GenBank/DDBJ databases">
        <title>Draft Genome Sequence of a Heterotrophic Facultative Anaerobic Bacterium Ardenticatena maritima Strain 110S.</title>
        <authorList>
            <person name="Kawaichi S."/>
            <person name="Yoshida T."/>
            <person name="Sako Y."/>
            <person name="Nakamura R."/>
        </authorList>
    </citation>
    <scope>NUCLEOTIDE SEQUENCE [LARGE SCALE GENOMIC DNA]</scope>
    <source>
        <strain evidence="5">110S</strain>
    </source>
</reference>
<evidence type="ECO:0000313" key="5">
    <source>
        <dbReference type="Proteomes" id="UP000037784"/>
    </source>
</evidence>
<dbReference type="InterPro" id="IPR037171">
    <property type="entry name" value="NagB/RpiA_transferase-like"/>
</dbReference>
<dbReference type="FunFam" id="3.40.50.10470:FF:000006">
    <property type="entry name" value="Methylthioribose-1-phosphate isomerase"/>
    <property type="match status" value="1"/>
</dbReference>
<gene>
    <name evidence="3 4" type="primary">mtnA</name>
    <name evidence="4" type="ORF">ARMA_0133</name>
</gene>
<dbReference type="InterPro" id="IPR011559">
    <property type="entry name" value="Initiation_fac_2B_a/b/d"/>
</dbReference>
<organism evidence="4 5">
    <name type="scientific">Ardenticatena maritima</name>
    <dbReference type="NCBI Taxonomy" id="872965"/>
    <lineage>
        <taxon>Bacteria</taxon>
        <taxon>Bacillati</taxon>
        <taxon>Chloroflexota</taxon>
        <taxon>Ardenticatenia</taxon>
        <taxon>Ardenticatenales</taxon>
        <taxon>Ardenticatenaceae</taxon>
        <taxon>Ardenticatena</taxon>
    </lineage>
</organism>
<feature type="active site" description="Proton donor" evidence="3">
    <location>
        <position position="242"/>
    </location>
</feature>